<dbReference type="InterPro" id="IPR047173">
    <property type="entry name" value="STRAD_A/B-like"/>
</dbReference>
<dbReference type="AlphaFoldDB" id="A0A6P8ZNY1"/>
<dbReference type="PANTHER" id="PTHR48014:SF21">
    <property type="entry name" value="SERINE_THREONINE-PROTEIN KINASE FRAY2"/>
    <property type="match status" value="1"/>
</dbReference>
<protein>
    <submittedName>
        <fullName evidence="6">STE20-related kinase adapter protein alpha isoform X1</fullName>
    </submittedName>
</protein>
<dbReference type="InterPro" id="IPR000719">
    <property type="entry name" value="Prot_kinase_dom"/>
</dbReference>
<keyword evidence="5" id="KW-1185">Reference proteome</keyword>
<dbReference type="PROSITE" id="PS50011">
    <property type="entry name" value="PROTEIN_KINASE_DOM"/>
    <property type="match status" value="1"/>
</dbReference>
<evidence type="ECO:0000313" key="5">
    <source>
        <dbReference type="Proteomes" id="UP000515158"/>
    </source>
</evidence>
<reference evidence="6" key="1">
    <citation type="submission" date="2025-08" db="UniProtKB">
        <authorList>
            <consortium name="RefSeq"/>
        </authorList>
    </citation>
    <scope>IDENTIFICATION</scope>
    <source>
        <tissue evidence="6">Total insect</tissue>
    </source>
</reference>
<dbReference type="GeneID" id="117646373"/>
<dbReference type="Gene3D" id="3.30.200.20">
    <property type="entry name" value="Phosphorylase Kinase, domain 1"/>
    <property type="match status" value="1"/>
</dbReference>
<evidence type="ECO:0000256" key="2">
    <source>
        <dbReference type="SAM" id="Coils"/>
    </source>
</evidence>
<dbReference type="Pfam" id="PF00069">
    <property type="entry name" value="Pkinase"/>
    <property type="match status" value="1"/>
</dbReference>
<sequence>MVSLPENMTPPLSCDNLGGVFGPDPTQYAMTSVLGQCCDDAGQVYLAVYLPTNTPIALKKFNMDKAKDEMDNIQNEIILTRQLRHPNVVVINAAFVLDNYICVVSPLMAFGSCRDLLNRHFTEGLPELAIAFILKDVLLALDYIHKKGYIHRAVRASHILINEYGQAVLSGLRYACRLVKNGRWQRNVHSFPSSTSRNLNWLSPELLEQNMQGYNEKSDMYSLGVTACELANGMAPFQDHPPTLMLTEKVRGFAPVLLDFTTCPQYSDTGQQNSNPNQAHGMPSDAINSGVGDSVGSNGNSLEGGGLASRRFTDHFHRFSELCLQRDPEHRPSAAQLLLHSFFKLPKRMNAPPLPQLLHPVIPLTKVVLGTESSEDFFGVADRLSDLDLNTCEWDF</sequence>
<dbReference type="CTD" id="3355135"/>
<comment type="similarity">
    <text evidence="1">Belongs to the protein kinase superfamily. STE Ser/Thr protein kinase family. STE20 subfamily.</text>
</comment>
<dbReference type="Proteomes" id="UP000515158">
    <property type="component" value="Unplaced"/>
</dbReference>
<keyword evidence="6" id="KW-0808">Transferase</keyword>
<feature type="region of interest" description="Disordered" evidence="3">
    <location>
        <begin position="267"/>
        <end position="303"/>
    </location>
</feature>
<dbReference type="GO" id="GO:0006611">
    <property type="term" value="P:protein export from nucleus"/>
    <property type="evidence" value="ECO:0007669"/>
    <property type="project" value="TreeGrafter"/>
</dbReference>
<dbReference type="InterPro" id="IPR011009">
    <property type="entry name" value="Kinase-like_dom_sf"/>
</dbReference>
<dbReference type="InParanoid" id="A0A6P8ZNY1"/>
<dbReference type="RefSeq" id="XP_034243144.1">
    <property type="nucleotide sequence ID" value="XM_034387253.1"/>
</dbReference>
<dbReference type="GO" id="GO:0004672">
    <property type="term" value="F:protein kinase activity"/>
    <property type="evidence" value="ECO:0007669"/>
    <property type="project" value="InterPro"/>
</dbReference>
<evidence type="ECO:0000259" key="4">
    <source>
        <dbReference type="PROSITE" id="PS50011"/>
    </source>
</evidence>
<dbReference type="GO" id="GO:0043539">
    <property type="term" value="F:protein serine/threonine kinase activator activity"/>
    <property type="evidence" value="ECO:0007669"/>
    <property type="project" value="InterPro"/>
</dbReference>
<name>A0A6P8ZNY1_THRPL</name>
<gene>
    <name evidence="6" type="primary">LOC117646373</name>
</gene>
<dbReference type="FunCoup" id="A0A6P8ZNY1">
    <property type="interactions" value="1139"/>
</dbReference>
<evidence type="ECO:0000256" key="3">
    <source>
        <dbReference type="SAM" id="MobiDB-lite"/>
    </source>
</evidence>
<feature type="domain" description="Protein kinase" evidence="4">
    <location>
        <begin position="30"/>
        <end position="343"/>
    </location>
</feature>
<keyword evidence="6" id="KW-0418">Kinase</keyword>
<evidence type="ECO:0000256" key="1">
    <source>
        <dbReference type="ARBA" id="ARBA00008874"/>
    </source>
</evidence>
<evidence type="ECO:0000313" key="6">
    <source>
        <dbReference type="RefSeq" id="XP_034243144.1"/>
    </source>
</evidence>
<feature type="coiled-coil region" evidence="2">
    <location>
        <begin position="56"/>
        <end position="83"/>
    </location>
</feature>
<dbReference type="KEGG" id="tpal:117646373"/>
<dbReference type="PANTHER" id="PTHR48014">
    <property type="entry name" value="SERINE/THREONINE-PROTEIN KINASE FRAY2"/>
    <property type="match status" value="1"/>
</dbReference>
<keyword evidence="2" id="KW-0175">Coiled coil</keyword>
<proteinExistence type="inferred from homology"/>
<dbReference type="Gene3D" id="1.10.510.10">
    <property type="entry name" value="Transferase(Phosphotransferase) domain 1"/>
    <property type="match status" value="1"/>
</dbReference>
<feature type="compositionally biased region" description="Polar residues" evidence="3">
    <location>
        <begin position="267"/>
        <end position="278"/>
    </location>
</feature>
<dbReference type="GO" id="GO:0005524">
    <property type="term" value="F:ATP binding"/>
    <property type="evidence" value="ECO:0007669"/>
    <property type="project" value="InterPro"/>
</dbReference>
<organism evidence="6">
    <name type="scientific">Thrips palmi</name>
    <name type="common">Melon thrips</name>
    <dbReference type="NCBI Taxonomy" id="161013"/>
    <lineage>
        <taxon>Eukaryota</taxon>
        <taxon>Metazoa</taxon>
        <taxon>Ecdysozoa</taxon>
        <taxon>Arthropoda</taxon>
        <taxon>Hexapoda</taxon>
        <taxon>Insecta</taxon>
        <taxon>Pterygota</taxon>
        <taxon>Neoptera</taxon>
        <taxon>Paraneoptera</taxon>
        <taxon>Thysanoptera</taxon>
        <taxon>Terebrantia</taxon>
        <taxon>Thripoidea</taxon>
        <taxon>Thripidae</taxon>
        <taxon>Thrips</taxon>
    </lineage>
</organism>
<accession>A0A6P8ZNY1</accession>
<feature type="compositionally biased region" description="Low complexity" evidence="3">
    <location>
        <begin position="288"/>
        <end position="301"/>
    </location>
</feature>
<dbReference type="SUPFAM" id="SSF56112">
    <property type="entry name" value="Protein kinase-like (PK-like)"/>
    <property type="match status" value="1"/>
</dbReference>
<dbReference type="CDD" id="cd08216">
    <property type="entry name" value="PK_STRAD"/>
    <property type="match status" value="1"/>
</dbReference>
<dbReference type="OrthoDB" id="840771at2759"/>
<dbReference type="GO" id="GO:1902554">
    <property type="term" value="C:serine/threonine protein kinase complex"/>
    <property type="evidence" value="ECO:0007669"/>
    <property type="project" value="TreeGrafter"/>
</dbReference>